<comment type="caution">
    <text evidence="1">The sequence shown here is derived from an EMBL/GenBank/DDBJ whole genome shotgun (WGS) entry which is preliminary data.</text>
</comment>
<accession>A0ABS9U7F6</accession>
<dbReference type="RefSeq" id="WP_241367294.1">
    <property type="nucleotide sequence ID" value="NZ_JAKZFC010000001.1"/>
</dbReference>
<name>A0ABS9U7F6_9BACL</name>
<keyword evidence="2" id="KW-1185">Reference proteome</keyword>
<evidence type="ECO:0000313" key="1">
    <source>
        <dbReference type="EMBL" id="MCH7320268.1"/>
    </source>
</evidence>
<evidence type="ECO:0008006" key="3">
    <source>
        <dbReference type="Google" id="ProtNLM"/>
    </source>
</evidence>
<proteinExistence type="predicted"/>
<dbReference type="EMBL" id="JAKZFC010000001">
    <property type="protein sequence ID" value="MCH7320268.1"/>
    <property type="molecule type" value="Genomic_DNA"/>
</dbReference>
<gene>
    <name evidence="1" type="ORF">LZ480_00080</name>
</gene>
<reference evidence="1 2" key="1">
    <citation type="submission" date="2022-03" db="EMBL/GenBank/DDBJ databases">
        <authorList>
            <person name="Jo J.-H."/>
            <person name="Im W.-T."/>
        </authorList>
    </citation>
    <scope>NUCLEOTIDE SEQUENCE [LARGE SCALE GENOMIC DNA]</scope>
    <source>
        <strain evidence="1 2">MA9</strain>
    </source>
</reference>
<protein>
    <recommendedName>
        <fullName evidence="3">3'-phosphate/5'-hydroxy nucleic acid ligase</fullName>
    </recommendedName>
</protein>
<organism evidence="1 2">
    <name type="scientific">Solibacillus palustris</name>
    <dbReference type="NCBI Taxonomy" id="2908203"/>
    <lineage>
        <taxon>Bacteria</taxon>
        <taxon>Bacillati</taxon>
        <taxon>Bacillota</taxon>
        <taxon>Bacilli</taxon>
        <taxon>Bacillales</taxon>
        <taxon>Caryophanaceae</taxon>
        <taxon>Solibacillus</taxon>
    </lineage>
</organism>
<dbReference type="Proteomes" id="UP001316087">
    <property type="component" value="Unassembled WGS sequence"/>
</dbReference>
<sequence length="90" mass="10341">MIEINGKFTTAKIYTNLPQQAAIEQIDELVNQSFMSGTKVRIMPDYHAGKGCVDEVRICAFCISFFILFEIFCTTTRKTWILIKPTLSHY</sequence>
<evidence type="ECO:0000313" key="2">
    <source>
        <dbReference type="Proteomes" id="UP001316087"/>
    </source>
</evidence>